<evidence type="ECO:0000313" key="2">
    <source>
        <dbReference type="Proteomes" id="UP001164250"/>
    </source>
</evidence>
<sequence>MEKKKRKRKSNQKHPTLPSSQLFGADNRILDLRRHGSTHTETLPSDCSDMELKNLESETVLPCGCYWWLVVAVRRWSMELLRV</sequence>
<comment type="caution">
    <text evidence="1">The sequence shown here is derived from an EMBL/GenBank/DDBJ whole genome shotgun (WGS) entry which is preliminary data.</text>
</comment>
<accession>A0ACC1B183</accession>
<dbReference type="Proteomes" id="UP001164250">
    <property type="component" value="Chromosome 7"/>
</dbReference>
<keyword evidence="2" id="KW-1185">Reference proteome</keyword>
<dbReference type="EMBL" id="CM047903">
    <property type="protein sequence ID" value="KAJ0092711.1"/>
    <property type="molecule type" value="Genomic_DNA"/>
</dbReference>
<reference evidence="2" key="1">
    <citation type="journal article" date="2023" name="G3 (Bethesda)">
        <title>Genome assembly and association tests identify interacting loci associated with vigor, precocity, and sex in interspecific pistachio rootstocks.</title>
        <authorList>
            <person name="Palmer W."/>
            <person name="Jacygrad E."/>
            <person name="Sagayaradj S."/>
            <person name="Cavanaugh K."/>
            <person name="Han R."/>
            <person name="Bertier L."/>
            <person name="Beede B."/>
            <person name="Kafkas S."/>
            <person name="Golino D."/>
            <person name="Preece J."/>
            <person name="Michelmore R."/>
        </authorList>
    </citation>
    <scope>NUCLEOTIDE SEQUENCE [LARGE SCALE GENOMIC DNA]</scope>
</reference>
<name>A0ACC1B183_9ROSI</name>
<protein>
    <submittedName>
        <fullName evidence="1">Uncharacterized protein</fullName>
    </submittedName>
</protein>
<evidence type="ECO:0000313" key="1">
    <source>
        <dbReference type="EMBL" id="KAJ0092711.1"/>
    </source>
</evidence>
<organism evidence="1 2">
    <name type="scientific">Pistacia atlantica</name>
    <dbReference type="NCBI Taxonomy" id="434234"/>
    <lineage>
        <taxon>Eukaryota</taxon>
        <taxon>Viridiplantae</taxon>
        <taxon>Streptophyta</taxon>
        <taxon>Embryophyta</taxon>
        <taxon>Tracheophyta</taxon>
        <taxon>Spermatophyta</taxon>
        <taxon>Magnoliopsida</taxon>
        <taxon>eudicotyledons</taxon>
        <taxon>Gunneridae</taxon>
        <taxon>Pentapetalae</taxon>
        <taxon>rosids</taxon>
        <taxon>malvids</taxon>
        <taxon>Sapindales</taxon>
        <taxon>Anacardiaceae</taxon>
        <taxon>Pistacia</taxon>
    </lineage>
</organism>
<gene>
    <name evidence="1" type="ORF">Patl1_26317</name>
</gene>
<proteinExistence type="predicted"/>